<keyword evidence="2" id="KW-1185">Reference proteome</keyword>
<evidence type="ECO:0000313" key="1">
    <source>
        <dbReference type="EMBL" id="KAI4297621.1"/>
    </source>
</evidence>
<organism evidence="1 2">
    <name type="scientific">Bauhinia variegata</name>
    <name type="common">Purple orchid tree</name>
    <name type="synonym">Phanera variegata</name>
    <dbReference type="NCBI Taxonomy" id="167791"/>
    <lineage>
        <taxon>Eukaryota</taxon>
        <taxon>Viridiplantae</taxon>
        <taxon>Streptophyta</taxon>
        <taxon>Embryophyta</taxon>
        <taxon>Tracheophyta</taxon>
        <taxon>Spermatophyta</taxon>
        <taxon>Magnoliopsida</taxon>
        <taxon>eudicotyledons</taxon>
        <taxon>Gunneridae</taxon>
        <taxon>Pentapetalae</taxon>
        <taxon>rosids</taxon>
        <taxon>fabids</taxon>
        <taxon>Fabales</taxon>
        <taxon>Fabaceae</taxon>
        <taxon>Cercidoideae</taxon>
        <taxon>Cercideae</taxon>
        <taxon>Bauhiniinae</taxon>
        <taxon>Bauhinia</taxon>
    </lineage>
</organism>
<gene>
    <name evidence="1" type="ORF">L6164_037505</name>
</gene>
<protein>
    <submittedName>
        <fullName evidence="1">Uncharacterized protein</fullName>
    </submittedName>
</protein>
<proteinExistence type="predicted"/>
<reference evidence="1 2" key="1">
    <citation type="journal article" date="2022" name="DNA Res.">
        <title>Chromosomal-level genome assembly of the orchid tree Bauhinia variegata (Leguminosae; Cercidoideae) supports the allotetraploid origin hypothesis of Bauhinia.</title>
        <authorList>
            <person name="Zhong Y."/>
            <person name="Chen Y."/>
            <person name="Zheng D."/>
            <person name="Pang J."/>
            <person name="Liu Y."/>
            <person name="Luo S."/>
            <person name="Meng S."/>
            <person name="Qian L."/>
            <person name="Wei D."/>
            <person name="Dai S."/>
            <person name="Zhou R."/>
        </authorList>
    </citation>
    <scope>NUCLEOTIDE SEQUENCE [LARGE SCALE GENOMIC DNA]</scope>
    <source>
        <strain evidence="1">BV-YZ2020</strain>
    </source>
</reference>
<name>A0ACB9KK85_BAUVA</name>
<sequence>MVIALSAKNKLGFIMGEAPSTKRHLALGKGSGDLYLLQQKSSYLETVLPFSFDVPSFTLKFIYVDDILLTGDLEEIIDLKLHLDCEFKIKDLDITPVPLQCDNMADVHIARKPMFYERTKHIDL</sequence>
<evidence type="ECO:0000313" key="2">
    <source>
        <dbReference type="Proteomes" id="UP000828941"/>
    </source>
</evidence>
<dbReference type="EMBL" id="CM039439">
    <property type="protein sequence ID" value="KAI4297621.1"/>
    <property type="molecule type" value="Genomic_DNA"/>
</dbReference>
<comment type="caution">
    <text evidence="1">The sequence shown here is derived from an EMBL/GenBank/DDBJ whole genome shotgun (WGS) entry which is preliminary data.</text>
</comment>
<dbReference type="Proteomes" id="UP000828941">
    <property type="component" value="Chromosome 14"/>
</dbReference>
<accession>A0ACB9KK85</accession>